<protein>
    <submittedName>
        <fullName evidence="1">Uncharacterized protein</fullName>
    </submittedName>
</protein>
<accession>A0A7V8J5M1</accession>
<dbReference type="Proteomes" id="UP000442695">
    <property type="component" value="Unassembled WGS sequence"/>
</dbReference>
<proteinExistence type="predicted"/>
<reference evidence="1 2" key="1">
    <citation type="submission" date="2019-12" db="EMBL/GenBank/DDBJ databases">
        <authorList>
            <person name="Woiski C."/>
        </authorList>
    </citation>
    <scope>NUCLEOTIDE SEQUENCE [LARGE SCALE GENOMIC DNA]</scope>
    <source>
        <strain evidence="1 2">BOE100</strain>
    </source>
</reference>
<dbReference type="RefSeq" id="WP_156858573.1">
    <property type="nucleotide sequence ID" value="NZ_WOWR01000005.1"/>
</dbReference>
<organism evidence="1 2">
    <name type="scientific">Pseudomonas putida</name>
    <name type="common">Arthrobacter siderocapsulatus</name>
    <dbReference type="NCBI Taxonomy" id="303"/>
    <lineage>
        <taxon>Bacteria</taxon>
        <taxon>Pseudomonadati</taxon>
        <taxon>Pseudomonadota</taxon>
        <taxon>Gammaproteobacteria</taxon>
        <taxon>Pseudomonadales</taxon>
        <taxon>Pseudomonadaceae</taxon>
        <taxon>Pseudomonas</taxon>
    </lineage>
</organism>
<comment type="caution">
    <text evidence="1">The sequence shown here is derived from an EMBL/GenBank/DDBJ whole genome shotgun (WGS) entry which is preliminary data.</text>
</comment>
<dbReference type="EMBL" id="WOWR01000005">
    <property type="protein sequence ID" value="KAF0255680.1"/>
    <property type="molecule type" value="Genomic_DNA"/>
</dbReference>
<evidence type="ECO:0000313" key="1">
    <source>
        <dbReference type="EMBL" id="KAF0255680.1"/>
    </source>
</evidence>
<evidence type="ECO:0000313" key="2">
    <source>
        <dbReference type="Proteomes" id="UP000442695"/>
    </source>
</evidence>
<dbReference type="AlphaFoldDB" id="A0A7V8J5M1"/>
<sequence length="304" mass="33216">MPPSKKPYSRVKYDWSPENIALLGTISDAAVAERMGGKASTVMFKRQELGIKAYKAPVSHIKGKKRPNFNWTEEALSLIGTMTDAEVAKRLGLSNGAVSLKRRSLGIPGRSVKHPAIDIPDNLRPYLGVWSDAAIARKIGVSVGVVSRQRRQNQIKATTDPNFFPDEGIPRLGKVSDSDLAREYKVAPQTVNNQRRKRGIPKFKPEPAKLPDSCKDLLGKVSDVELGKRANLSARAISIMRKEAGIPPYDRGAGSLDLTNLPDFAVPLLGKLPDPEIAKKVGCNRKKVANIRVAAGIAPCARWR</sequence>
<gene>
    <name evidence="1" type="ORF">GN299_06205</name>
</gene>
<name>A0A7V8J5M1_PSEPU</name>